<dbReference type="AlphaFoldDB" id="A0AAW2F5D4"/>
<organism evidence="1 2">
    <name type="scientific">Cardiocondyla obscurior</name>
    <dbReference type="NCBI Taxonomy" id="286306"/>
    <lineage>
        <taxon>Eukaryota</taxon>
        <taxon>Metazoa</taxon>
        <taxon>Ecdysozoa</taxon>
        <taxon>Arthropoda</taxon>
        <taxon>Hexapoda</taxon>
        <taxon>Insecta</taxon>
        <taxon>Pterygota</taxon>
        <taxon>Neoptera</taxon>
        <taxon>Endopterygota</taxon>
        <taxon>Hymenoptera</taxon>
        <taxon>Apocrita</taxon>
        <taxon>Aculeata</taxon>
        <taxon>Formicoidea</taxon>
        <taxon>Formicidae</taxon>
        <taxon>Myrmicinae</taxon>
        <taxon>Cardiocondyla</taxon>
    </lineage>
</organism>
<gene>
    <name evidence="1" type="ORF">PUN28_013596</name>
</gene>
<evidence type="ECO:0000313" key="1">
    <source>
        <dbReference type="EMBL" id="KAL0110063.1"/>
    </source>
</evidence>
<sequence length="96" mass="10527">MGSLGQGARARNTERDARTASLGFALKSPARFTFAERVIYSTFGDKQVLIHLINLRSGAFLTINASSEKLNDVSELGNSWVRNAALSTRYHVSLII</sequence>
<evidence type="ECO:0000313" key="2">
    <source>
        <dbReference type="Proteomes" id="UP001430953"/>
    </source>
</evidence>
<accession>A0AAW2F5D4</accession>
<dbReference type="Proteomes" id="UP001430953">
    <property type="component" value="Unassembled WGS sequence"/>
</dbReference>
<reference evidence="1 2" key="1">
    <citation type="submission" date="2023-03" db="EMBL/GenBank/DDBJ databases">
        <title>High recombination rates correlate with genetic variation in Cardiocondyla obscurior ants.</title>
        <authorList>
            <person name="Errbii M."/>
        </authorList>
    </citation>
    <scope>NUCLEOTIDE SEQUENCE [LARGE SCALE GENOMIC DNA]</scope>
    <source>
        <strain evidence="1">Alpha-2009</strain>
        <tissue evidence="1">Whole body</tissue>
    </source>
</reference>
<proteinExistence type="predicted"/>
<comment type="caution">
    <text evidence="1">The sequence shown here is derived from an EMBL/GenBank/DDBJ whole genome shotgun (WGS) entry which is preliminary data.</text>
</comment>
<name>A0AAW2F5D4_9HYME</name>
<keyword evidence="2" id="KW-1185">Reference proteome</keyword>
<protein>
    <submittedName>
        <fullName evidence="1">Uncharacterized protein</fullName>
    </submittedName>
</protein>
<dbReference type="EMBL" id="JADYXP020000014">
    <property type="protein sequence ID" value="KAL0110063.1"/>
    <property type="molecule type" value="Genomic_DNA"/>
</dbReference>